<proteinExistence type="predicted"/>
<gene>
    <name evidence="2" type="primary">LOC142168257</name>
</gene>
<sequence length="223" mass="25093">MIHRVSSIIATTVVQKKEDPRAFTIPFTIGLRNFARALCDNGGRPTSMRLQMAHRSIKRPMEIVDDVLMKVGKFLLPADFVIMDCAIDKDIPIILGRPFLDTNRALMDSKRNEIKFRVEDAVEVKMEEECLGEALSDILVNFNGEDMEGFVETVNALEGIGSYSYAPKKLSLDLENIVTHPDKPSIFEPPELELKPLLPYLRYKFLGSNEIIPAIVSSLLDNV</sequence>
<evidence type="ECO:0000313" key="1">
    <source>
        <dbReference type="Proteomes" id="UP000790787"/>
    </source>
</evidence>
<reference evidence="2" key="2">
    <citation type="submission" date="2025-08" db="UniProtKB">
        <authorList>
            <consortium name="RefSeq"/>
        </authorList>
    </citation>
    <scope>IDENTIFICATION</scope>
    <source>
        <tissue evidence="2">Leaf</tissue>
    </source>
</reference>
<organism evidence="1 2">
    <name type="scientific">Nicotiana tabacum</name>
    <name type="common">Common tobacco</name>
    <dbReference type="NCBI Taxonomy" id="4097"/>
    <lineage>
        <taxon>Eukaryota</taxon>
        <taxon>Viridiplantae</taxon>
        <taxon>Streptophyta</taxon>
        <taxon>Embryophyta</taxon>
        <taxon>Tracheophyta</taxon>
        <taxon>Spermatophyta</taxon>
        <taxon>Magnoliopsida</taxon>
        <taxon>eudicotyledons</taxon>
        <taxon>Gunneridae</taxon>
        <taxon>Pentapetalae</taxon>
        <taxon>asterids</taxon>
        <taxon>lamiids</taxon>
        <taxon>Solanales</taxon>
        <taxon>Solanaceae</taxon>
        <taxon>Nicotianoideae</taxon>
        <taxon>Nicotianeae</taxon>
        <taxon>Nicotiana</taxon>
    </lineage>
</organism>
<dbReference type="RefSeq" id="XP_075085019.1">
    <property type="nucleotide sequence ID" value="XM_075228918.1"/>
</dbReference>
<evidence type="ECO:0000313" key="2">
    <source>
        <dbReference type="RefSeq" id="XP_075085019.1"/>
    </source>
</evidence>
<reference evidence="1" key="1">
    <citation type="journal article" date="2014" name="Nat. Commun.">
        <title>The tobacco genome sequence and its comparison with those of tomato and potato.</title>
        <authorList>
            <person name="Sierro N."/>
            <person name="Battey J.N."/>
            <person name="Ouadi S."/>
            <person name="Bakaher N."/>
            <person name="Bovet L."/>
            <person name="Willig A."/>
            <person name="Goepfert S."/>
            <person name="Peitsch M.C."/>
            <person name="Ivanov N.V."/>
        </authorList>
    </citation>
    <scope>NUCLEOTIDE SEQUENCE [LARGE SCALE GENOMIC DNA]</scope>
</reference>
<name>A0AC58SJ73_TOBAC</name>
<dbReference type="Proteomes" id="UP000790787">
    <property type="component" value="Chromosome 13"/>
</dbReference>
<keyword evidence="1" id="KW-1185">Reference proteome</keyword>
<accession>A0AC58SJ73</accession>
<protein>
    <submittedName>
        <fullName evidence="2">Uncharacterized protein LOC142168257</fullName>
    </submittedName>
</protein>